<proteinExistence type="predicted"/>
<dbReference type="OrthoDB" id="10064338at2759"/>
<organism evidence="2 3">
    <name type="scientific">Fasciolopsis buskii</name>
    <dbReference type="NCBI Taxonomy" id="27845"/>
    <lineage>
        <taxon>Eukaryota</taxon>
        <taxon>Metazoa</taxon>
        <taxon>Spiralia</taxon>
        <taxon>Lophotrochozoa</taxon>
        <taxon>Platyhelminthes</taxon>
        <taxon>Trematoda</taxon>
        <taxon>Digenea</taxon>
        <taxon>Plagiorchiida</taxon>
        <taxon>Echinostomata</taxon>
        <taxon>Echinostomatoidea</taxon>
        <taxon>Fasciolidae</taxon>
        <taxon>Fasciolopsis</taxon>
    </lineage>
</organism>
<feature type="region of interest" description="Disordered" evidence="1">
    <location>
        <begin position="222"/>
        <end position="241"/>
    </location>
</feature>
<dbReference type="Proteomes" id="UP000728185">
    <property type="component" value="Unassembled WGS sequence"/>
</dbReference>
<dbReference type="InterPro" id="IPR001005">
    <property type="entry name" value="SANT/Myb"/>
</dbReference>
<feature type="compositionally biased region" description="Low complexity" evidence="1">
    <location>
        <begin position="222"/>
        <end position="234"/>
    </location>
</feature>
<reference evidence="2" key="1">
    <citation type="submission" date="2019-05" db="EMBL/GenBank/DDBJ databases">
        <title>Annotation for the trematode Fasciolopsis buski.</title>
        <authorList>
            <person name="Choi Y.-J."/>
        </authorList>
    </citation>
    <scope>NUCLEOTIDE SEQUENCE</scope>
    <source>
        <strain evidence="2">HT</strain>
        <tissue evidence="2">Whole worm</tissue>
    </source>
</reference>
<gene>
    <name evidence="2" type="ORF">FBUS_03715</name>
</gene>
<dbReference type="CDD" id="cd00167">
    <property type="entry name" value="SANT"/>
    <property type="match status" value="1"/>
</dbReference>
<evidence type="ECO:0000313" key="2">
    <source>
        <dbReference type="EMBL" id="KAA0195846.1"/>
    </source>
</evidence>
<dbReference type="InterPro" id="IPR009057">
    <property type="entry name" value="Homeodomain-like_sf"/>
</dbReference>
<name>A0A8E0S3U6_9TREM</name>
<dbReference type="EMBL" id="LUCM01003414">
    <property type="protein sequence ID" value="KAA0195846.1"/>
    <property type="molecule type" value="Genomic_DNA"/>
</dbReference>
<evidence type="ECO:0000256" key="1">
    <source>
        <dbReference type="SAM" id="MobiDB-lite"/>
    </source>
</evidence>
<accession>A0A8E0S3U6</accession>
<dbReference type="AlphaFoldDB" id="A0A8E0S3U6"/>
<comment type="caution">
    <text evidence="2">The sequence shown here is derived from an EMBL/GenBank/DDBJ whole genome shotgun (WGS) entry which is preliminary data.</text>
</comment>
<dbReference type="SUPFAM" id="SSF46689">
    <property type="entry name" value="Homeodomain-like"/>
    <property type="match status" value="1"/>
</dbReference>
<evidence type="ECO:0000313" key="3">
    <source>
        <dbReference type="Proteomes" id="UP000728185"/>
    </source>
</evidence>
<sequence length="325" mass="36149">MILLHWHGYNIPHAKDDIPNYSPVSNKWTKFEIRKFLKCIDSKPRKNFGEVKKSMPGHPMGDICQLYYSIAAPFKAPPRTKSHSELINQCFARAIRAGRVTNRWATRAFPTRSARSTLSASVMNCRNPGDAEDSLEREFELHLVGLVGMSKARRLLGRRMLSTPYPFCGNQSGLVDNYPGVDSRATSPTRIQSFATRTATNGAVSCPMLTTLTLMDYTTGNGSSGASSQLGSESTAHSRGSRHCLPAGVHYDHDEFVAFLTTPSQRPPEECEQVLSHSGHLDVELLRQMEDVDARAITLLGEMELLKPSCGFPEVRFITYKKLSI</sequence>
<protein>
    <submittedName>
        <fullName evidence="2">REST corepressor</fullName>
    </submittedName>
</protein>
<keyword evidence="3" id="KW-1185">Reference proteome</keyword>